<dbReference type="AlphaFoldDB" id="A0A811L6W3"/>
<dbReference type="GO" id="GO:0005737">
    <property type="term" value="C:cytoplasm"/>
    <property type="evidence" value="ECO:0007669"/>
    <property type="project" value="TreeGrafter"/>
</dbReference>
<evidence type="ECO:0000256" key="2">
    <source>
        <dbReference type="ARBA" id="ARBA00022692"/>
    </source>
</evidence>
<keyword evidence="2 5" id="KW-0812">Transmembrane</keyword>
<reference evidence="6" key="1">
    <citation type="submission" date="2020-09" db="EMBL/GenBank/DDBJ databases">
        <authorList>
            <person name="Kikuchi T."/>
        </authorList>
    </citation>
    <scope>NUCLEOTIDE SEQUENCE</scope>
    <source>
        <strain evidence="6">SH1</strain>
    </source>
</reference>
<feature type="transmembrane region" description="Helical" evidence="5">
    <location>
        <begin position="159"/>
        <end position="178"/>
    </location>
</feature>
<proteinExistence type="inferred from homology"/>
<gene>
    <name evidence="6" type="ORF">BOKJ2_LOCUS9860</name>
</gene>
<name>A0A811L6W3_9BILA</name>
<evidence type="ECO:0000256" key="4">
    <source>
        <dbReference type="ARBA" id="ARBA00023136"/>
    </source>
</evidence>
<dbReference type="PIRSF" id="PIRSF017529">
    <property type="entry name" value="Aquaporin_11/12"/>
    <property type="match status" value="1"/>
</dbReference>
<dbReference type="Gene3D" id="1.20.1080.10">
    <property type="entry name" value="Glycerol uptake facilitator protein"/>
    <property type="match status" value="1"/>
</dbReference>
<feature type="transmembrane region" description="Helical" evidence="5">
    <location>
        <begin position="190"/>
        <end position="208"/>
    </location>
</feature>
<keyword evidence="7" id="KW-1185">Reference proteome</keyword>
<comment type="subcellular location">
    <subcellularLocation>
        <location evidence="1">Membrane</location>
        <topology evidence="1">Multi-pass membrane protein</topology>
    </subcellularLocation>
</comment>
<dbReference type="InterPro" id="IPR051883">
    <property type="entry name" value="AQP11/12_channel"/>
</dbReference>
<dbReference type="InterPro" id="IPR031145">
    <property type="entry name" value="Invert_Aqp-10"/>
</dbReference>
<dbReference type="EMBL" id="CAJFDH010000005">
    <property type="protein sequence ID" value="CAD5222871.1"/>
    <property type="molecule type" value="Genomic_DNA"/>
</dbReference>
<dbReference type="GO" id="GO:0015267">
    <property type="term" value="F:channel activity"/>
    <property type="evidence" value="ECO:0007669"/>
    <property type="project" value="TreeGrafter"/>
</dbReference>
<dbReference type="EMBL" id="CAJFCW020000005">
    <property type="protein sequence ID" value="CAG9116936.1"/>
    <property type="molecule type" value="Genomic_DNA"/>
</dbReference>
<dbReference type="SUPFAM" id="SSF81338">
    <property type="entry name" value="Aquaporin-like"/>
    <property type="match status" value="1"/>
</dbReference>
<evidence type="ECO:0000256" key="3">
    <source>
        <dbReference type="ARBA" id="ARBA00022989"/>
    </source>
</evidence>
<evidence type="ECO:0000313" key="7">
    <source>
        <dbReference type="Proteomes" id="UP000614601"/>
    </source>
</evidence>
<dbReference type="OrthoDB" id="1580043at2759"/>
<organism evidence="6 7">
    <name type="scientific">Bursaphelenchus okinawaensis</name>
    <dbReference type="NCBI Taxonomy" id="465554"/>
    <lineage>
        <taxon>Eukaryota</taxon>
        <taxon>Metazoa</taxon>
        <taxon>Ecdysozoa</taxon>
        <taxon>Nematoda</taxon>
        <taxon>Chromadorea</taxon>
        <taxon>Rhabditida</taxon>
        <taxon>Tylenchina</taxon>
        <taxon>Tylenchomorpha</taxon>
        <taxon>Aphelenchoidea</taxon>
        <taxon>Aphelenchoididae</taxon>
        <taxon>Bursaphelenchus</taxon>
    </lineage>
</organism>
<feature type="transmembrane region" description="Helical" evidence="5">
    <location>
        <begin position="228"/>
        <end position="249"/>
    </location>
</feature>
<keyword evidence="3 5" id="KW-1133">Transmembrane helix</keyword>
<evidence type="ECO:0000256" key="5">
    <source>
        <dbReference type="PIRNR" id="PIRNR017529"/>
    </source>
</evidence>
<comment type="similarity">
    <text evidence="5">Belongs to the MIP/aquaporin (TC 1.A.8) family.</text>
</comment>
<protein>
    <recommendedName>
        <fullName evidence="5">Aquaporin</fullName>
    </recommendedName>
</protein>
<feature type="transmembrane region" description="Helical" evidence="5">
    <location>
        <begin position="6"/>
        <end position="27"/>
    </location>
</feature>
<dbReference type="GO" id="GO:0016020">
    <property type="term" value="C:membrane"/>
    <property type="evidence" value="ECO:0007669"/>
    <property type="project" value="UniProtKB-SubCell"/>
</dbReference>
<dbReference type="Proteomes" id="UP000614601">
    <property type="component" value="Unassembled WGS sequence"/>
</dbReference>
<dbReference type="PRINTS" id="PR02023">
    <property type="entry name" value="AQUAPORIN10I"/>
</dbReference>
<evidence type="ECO:0000256" key="1">
    <source>
        <dbReference type="ARBA" id="ARBA00004141"/>
    </source>
</evidence>
<comment type="caution">
    <text evidence="6">The sequence shown here is derived from an EMBL/GenBank/DDBJ whole genome shotgun (WGS) entry which is preliminary data.</text>
</comment>
<accession>A0A811L6W3</accession>
<sequence length="267" mass="29521">MVTDVAWTPAITALTFYAFVIVVAEICRKLVERVVRKGSVTYVFFMELIAVTQQCTCVYENAIMIKNYGPAGFFFAVFTIASVTSQYNRGAYLSPFLPIEALYKEAMKTETFLAILTAQSLGGYAASRVADGLWYYTMSYSAEHAALYTNLPCAISFKVPYIAALGYEVAGCFALRLLLSRVSVAYRRYIMPLATAGALTFALVYIGVPALNPVTTSSRVLGCPGLDLQWFMITYWTAPVVGWMLASYVDKNALFKKPKAAKTKKNK</sequence>
<evidence type="ECO:0000313" key="6">
    <source>
        <dbReference type="EMBL" id="CAD5222871.1"/>
    </source>
</evidence>
<keyword evidence="4 5" id="KW-0472">Membrane</keyword>
<dbReference type="Proteomes" id="UP000783686">
    <property type="component" value="Unassembled WGS sequence"/>
</dbReference>
<dbReference type="PANTHER" id="PTHR21191">
    <property type="entry name" value="AQUAPORIN"/>
    <property type="match status" value="1"/>
</dbReference>
<dbReference type="PANTHER" id="PTHR21191:SF16">
    <property type="entry name" value="AQUAPORIN"/>
    <property type="match status" value="1"/>
</dbReference>
<dbReference type="InterPro" id="IPR023271">
    <property type="entry name" value="Aquaporin-like"/>
</dbReference>
<dbReference type="InterPro" id="IPR016697">
    <property type="entry name" value="Aquaporin_11/12"/>
</dbReference>
<feature type="transmembrane region" description="Helical" evidence="5">
    <location>
        <begin position="68"/>
        <end position="87"/>
    </location>
</feature>